<name>A0A7W5AZH6_9BACL</name>
<comment type="caution">
    <text evidence="1">The sequence shown here is derived from an EMBL/GenBank/DDBJ whole genome shotgun (WGS) entry which is preliminary data.</text>
</comment>
<dbReference type="AlphaFoldDB" id="A0A7W5AZH6"/>
<protein>
    <submittedName>
        <fullName evidence="1">Uncharacterized protein</fullName>
    </submittedName>
</protein>
<sequence length="133" mass="14823">MDSFTLVTVTNKKGKDFLSVLHARGLPCAVLTNSKQEKLELEAMGETNIVLVDTGDRSSWGPPEIPIGKVFIFEESLPLTCRYLQAVKSWTHEPVYVVTGCGMIRNMYKELGAAYIIHSRNADVTFLIEESSK</sequence>
<accession>A0A7W5AZH6</accession>
<organism evidence="1 2">
    <name type="scientific">Paenibacillus phyllosphaerae</name>
    <dbReference type="NCBI Taxonomy" id="274593"/>
    <lineage>
        <taxon>Bacteria</taxon>
        <taxon>Bacillati</taxon>
        <taxon>Bacillota</taxon>
        <taxon>Bacilli</taxon>
        <taxon>Bacillales</taxon>
        <taxon>Paenibacillaceae</taxon>
        <taxon>Paenibacillus</taxon>
    </lineage>
</organism>
<proteinExistence type="predicted"/>
<dbReference type="EMBL" id="JACHXK010000008">
    <property type="protein sequence ID" value="MBB3111593.1"/>
    <property type="molecule type" value="Genomic_DNA"/>
</dbReference>
<gene>
    <name evidence="1" type="ORF">FHS18_003661</name>
</gene>
<reference evidence="1 2" key="1">
    <citation type="submission" date="2020-08" db="EMBL/GenBank/DDBJ databases">
        <title>Genomic Encyclopedia of Type Strains, Phase III (KMG-III): the genomes of soil and plant-associated and newly described type strains.</title>
        <authorList>
            <person name="Whitman W."/>
        </authorList>
    </citation>
    <scope>NUCLEOTIDE SEQUENCE [LARGE SCALE GENOMIC DNA]</scope>
    <source>
        <strain evidence="1 2">CECT 5862</strain>
    </source>
</reference>
<evidence type="ECO:0000313" key="2">
    <source>
        <dbReference type="Proteomes" id="UP000570361"/>
    </source>
</evidence>
<dbReference type="Proteomes" id="UP000570361">
    <property type="component" value="Unassembled WGS sequence"/>
</dbReference>
<keyword evidence="2" id="KW-1185">Reference proteome</keyword>
<evidence type="ECO:0000313" key="1">
    <source>
        <dbReference type="EMBL" id="MBB3111593.1"/>
    </source>
</evidence>
<dbReference type="RefSeq" id="WP_246427743.1">
    <property type="nucleotide sequence ID" value="NZ_JACHXK010000008.1"/>
</dbReference>